<keyword evidence="2" id="KW-1185">Reference proteome</keyword>
<accession>A0AC61QQK8</accession>
<dbReference type="EMBL" id="SRZC01000010">
    <property type="protein sequence ID" value="TGX82402.1"/>
    <property type="molecule type" value="Genomic_DNA"/>
</dbReference>
<name>A0AC61QQK8_9BACT</name>
<protein>
    <submittedName>
        <fullName evidence="1">MATE family efflux transporter</fullName>
    </submittedName>
</protein>
<evidence type="ECO:0000313" key="1">
    <source>
        <dbReference type="EMBL" id="TGX82402.1"/>
    </source>
</evidence>
<dbReference type="Proteomes" id="UP000308886">
    <property type="component" value="Unassembled WGS sequence"/>
</dbReference>
<reference evidence="1" key="1">
    <citation type="submission" date="2019-04" db="EMBL/GenBank/DDBJ databases">
        <title>Microbes associate with the intestines of laboratory mice.</title>
        <authorList>
            <person name="Navarre W."/>
            <person name="Wong E."/>
            <person name="Huang K."/>
            <person name="Tropini C."/>
            <person name="Ng K."/>
            <person name="Yu B."/>
        </authorList>
    </citation>
    <scope>NUCLEOTIDE SEQUENCE</scope>
    <source>
        <strain evidence="1">NM73_A23</strain>
    </source>
</reference>
<organism evidence="1 2">
    <name type="scientific">Palleniella muris</name>
    <dbReference type="NCBI Taxonomy" id="3038145"/>
    <lineage>
        <taxon>Bacteria</taxon>
        <taxon>Pseudomonadati</taxon>
        <taxon>Bacteroidota</taxon>
        <taxon>Bacteroidia</taxon>
        <taxon>Bacteroidales</taxon>
        <taxon>Prevotellaceae</taxon>
        <taxon>Palleniella</taxon>
    </lineage>
</organism>
<proteinExistence type="predicted"/>
<gene>
    <name evidence="1" type="ORF">E5358_07445</name>
</gene>
<sequence>MTKDQLLEMVRDSTQVMTLRQKLALVAMLSMPAMIAQLSSVVMQIIDASMLGHLGTHEAAAVGLVSTTCWLFGGVISGLATGFYVQVAHKIGANDAKRARSIVRQGISCGLAFSACITLVGLLIAPHLPVWLGAEEAIRGNATLYFSIVALAMPLLMMNSLAAGSLRCSGNVKTPSALGVMMCVLDVLFNFLFIFVLDMGVLGAALGTWAAYFITMVLMMYFLVAHDRNLRFSLDKVQKFKPHWDTLSNVLKIGTPISLERGVMSGAQVAISGIIAPMGSVAIAANTFGVNVESLCYMPGYGVAEAATTLVGQSMGAKRQELMRSFAWISVMLGMAIMALMGVVMWVFAPEMMAIVTSDADVIRLGTEVLRIEAWAEPGFAAAIVTYSVFVGAGRTMGSSVLNLASIWGVRLTLALLLAPTMGLHGVWIAMAIELTFRGIAFLLRLKFRLKIRE</sequence>
<evidence type="ECO:0000313" key="2">
    <source>
        <dbReference type="Proteomes" id="UP000308886"/>
    </source>
</evidence>
<comment type="caution">
    <text evidence="1">The sequence shown here is derived from an EMBL/GenBank/DDBJ whole genome shotgun (WGS) entry which is preliminary data.</text>
</comment>